<dbReference type="GO" id="GO:0000480">
    <property type="term" value="P:endonucleolytic cleavage in 5'-ETS of tricistronic rRNA transcript (SSU-rRNA, 5.8S rRNA, LSU-rRNA)"/>
    <property type="evidence" value="ECO:0007669"/>
    <property type="project" value="TreeGrafter"/>
</dbReference>
<dbReference type="GO" id="GO:0000056">
    <property type="term" value="P:ribosomal small subunit export from nucleus"/>
    <property type="evidence" value="ECO:0007669"/>
    <property type="project" value="TreeGrafter"/>
</dbReference>
<dbReference type="PANTHER" id="PTHR13102:SF0">
    <property type="entry name" value="NUCLEOLAR PROTEIN 9"/>
    <property type="match status" value="1"/>
</dbReference>
<dbReference type="Pfam" id="PF22493">
    <property type="entry name" value="PUF_NOP9"/>
    <property type="match status" value="1"/>
</dbReference>
<name>A0AAV4MW70_9ARAC</name>
<dbReference type="InterPro" id="IPR040000">
    <property type="entry name" value="NOP9"/>
</dbReference>
<comment type="caution">
    <text evidence="4">The sequence shown here is derived from an EMBL/GenBank/DDBJ whole genome shotgun (WGS) entry which is preliminary data.</text>
</comment>
<dbReference type="InterPro" id="IPR016024">
    <property type="entry name" value="ARM-type_fold"/>
</dbReference>
<dbReference type="InterPro" id="IPR011989">
    <property type="entry name" value="ARM-like"/>
</dbReference>
<evidence type="ECO:0000256" key="1">
    <source>
        <dbReference type="ARBA" id="ARBA00022737"/>
    </source>
</evidence>
<feature type="repeat" description="Pumilio" evidence="2">
    <location>
        <begin position="429"/>
        <end position="465"/>
    </location>
</feature>
<protein>
    <submittedName>
        <fullName evidence="4">Nucleolar protein 9</fullName>
    </submittedName>
</protein>
<dbReference type="InterPro" id="IPR001313">
    <property type="entry name" value="Pumilio_RNA-bd_rpt"/>
</dbReference>
<accession>A0AAV4MW70</accession>
<sequence length="689" mass="79474">MEEKALFFEDRKGNINSKKRKRDKRNQNANNLNSDVGKTFSPKDKILQDQLSDNPPAKRQAMFNYNSPHSYQGRKVVENSRYYKEDYKGSQNREYNRGTERDSYSRKNNHQEQNYNDSEKKEKDKKLIELVSYYEKILQTLNGGLTNEDSDIFVSNVLQESEGYEVKLSCHRFSSHCIELLLSVTQEPAISQQFMTAFAKEKEEVVTNANASHITELLLNIAIQNIKNWSSIMEADEDNPEKEHVSYFISWISDLAEFIIENFDCCLQNQYTCHVVCTAIRALGGDMSATTDFMSKKSVEHKKNFREQYSNEETFKAKQPIAPIVLESVPKFFTKLLKKMAKTLLNLENIVDYVTDSSSATVIQTLMCILKNRIPKRCRKLISKLATLIFSEKNDNGVPKAFLHRNCSFVVEKMFETADEELQCTLWNEYIADSLEFLVSHPVGNYIVQKLFNVVESKALFELMNEKVGSMFEGILSSRFYGIFLSIADTCNRLKIQQAQFTKNIMHCLQCLEPEEKQIQLVPRALGFLVDDQPKLSICLQGSLLVQALLKFQKPIKIVNSLLNMKPQDLKYLACHVQGCHVLNAFFASNVVGEKSKDKLIQSMKSSIADIASDRNGSLTMARIWMLLSLKQKKLIIETLGREERTLKNNPNANTLMKKFGMFYFRNNIEQWREMQNNFSKTNSCKKKY</sequence>
<dbReference type="PROSITE" id="PS50302">
    <property type="entry name" value="PUM"/>
    <property type="match status" value="1"/>
</dbReference>
<dbReference type="AlphaFoldDB" id="A0AAV4MW70"/>
<dbReference type="GO" id="GO:0003723">
    <property type="term" value="F:RNA binding"/>
    <property type="evidence" value="ECO:0007669"/>
    <property type="project" value="InterPro"/>
</dbReference>
<keyword evidence="5" id="KW-1185">Reference proteome</keyword>
<dbReference type="GO" id="GO:0030688">
    <property type="term" value="C:preribosome, small subunit precursor"/>
    <property type="evidence" value="ECO:0007669"/>
    <property type="project" value="TreeGrafter"/>
</dbReference>
<feature type="region of interest" description="Disordered" evidence="3">
    <location>
        <begin position="85"/>
        <end position="121"/>
    </location>
</feature>
<feature type="compositionally biased region" description="Basic and acidic residues" evidence="3">
    <location>
        <begin position="1"/>
        <end position="13"/>
    </location>
</feature>
<evidence type="ECO:0000256" key="3">
    <source>
        <dbReference type="SAM" id="MobiDB-lite"/>
    </source>
</evidence>
<feature type="compositionally biased region" description="Basic and acidic residues" evidence="3">
    <location>
        <begin position="94"/>
        <end position="105"/>
    </location>
</feature>
<dbReference type="GO" id="GO:0005730">
    <property type="term" value="C:nucleolus"/>
    <property type="evidence" value="ECO:0007669"/>
    <property type="project" value="TreeGrafter"/>
</dbReference>
<dbReference type="GO" id="GO:0030686">
    <property type="term" value="C:90S preribosome"/>
    <property type="evidence" value="ECO:0007669"/>
    <property type="project" value="TreeGrafter"/>
</dbReference>
<reference evidence="4 5" key="1">
    <citation type="submission" date="2021-06" db="EMBL/GenBank/DDBJ databases">
        <title>Caerostris darwini draft genome.</title>
        <authorList>
            <person name="Kono N."/>
            <person name="Arakawa K."/>
        </authorList>
    </citation>
    <scope>NUCLEOTIDE SEQUENCE [LARGE SCALE GENOMIC DNA]</scope>
</reference>
<gene>
    <name evidence="4" type="primary">NOP9</name>
    <name evidence="4" type="ORF">CDAR_575161</name>
</gene>
<feature type="compositionally biased region" description="Polar residues" evidence="3">
    <location>
        <begin position="27"/>
        <end position="36"/>
    </location>
</feature>
<dbReference type="SUPFAM" id="SSF48371">
    <property type="entry name" value="ARM repeat"/>
    <property type="match status" value="2"/>
</dbReference>
<dbReference type="GO" id="GO:0000447">
    <property type="term" value="P:endonucleolytic cleavage in ITS1 to separate SSU-rRNA from 5.8S rRNA and LSU-rRNA from tricistronic rRNA transcript (SSU-rRNA, 5.8S rRNA, LSU-rRNA)"/>
    <property type="evidence" value="ECO:0007669"/>
    <property type="project" value="TreeGrafter"/>
</dbReference>
<evidence type="ECO:0000256" key="2">
    <source>
        <dbReference type="PROSITE-ProRule" id="PRU00317"/>
    </source>
</evidence>
<feature type="region of interest" description="Disordered" evidence="3">
    <location>
        <begin position="1"/>
        <end position="70"/>
    </location>
</feature>
<evidence type="ECO:0000313" key="4">
    <source>
        <dbReference type="EMBL" id="GIX76674.1"/>
    </source>
</evidence>
<dbReference type="Gene3D" id="1.25.10.10">
    <property type="entry name" value="Leucine-rich Repeat Variant"/>
    <property type="match status" value="2"/>
</dbReference>
<dbReference type="PANTHER" id="PTHR13102">
    <property type="entry name" value="NUCLEOLAR PROTEIN 9"/>
    <property type="match status" value="1"/>
</dbReference>
<proteinExistence type="predicted"/>
<evidence type="ECO:0000313" key="5">
    <source>
        <dbReference type="Proteomes" id="UP001054837"/>
    </source>
</evidence>
<organism evidence="4 5">
    <name type="scientific">Caerostris darwini</name>
    <dbReference type="NCBI Taxonomy" id="1538125"/>
    <lineage>
        <taxon>Eukaryota</taxon>
        <taxon>Metazoa</taxon>
        <taxon>Ecdysozoa</taxon>
        <taxon>Arthropoda</taxon>
        <taxon>Chelicerata</taxon>
        <taxon>Arachnida</taxon>
        <taxon>Araneae</taxon>
        <taxon>Araneomorphae</taxon>
        <taxon>Entelegynae</taxon>
        <taxon>Araneoidea</taxon>
        <taxon>Araneidae</taxon>
        <taxon>Caerostris</taxon>
    </lineage>
</organism>
<keyword evidence="1" id="KW-0677">Repeat</keyword>
<dbReference type="Proteomes" id="UP001054837">
    <property type="component" value="Unassembled WGS sequence"/>
</dbReference>
<dbReference type="GO" id="GO:0000472">
    <property type="term" value="P:endonucleolytic cleavage to generate mature 5'-end of SSU-rRNA from (SSU-rRNA, 5.8S rRNA, LSU-rRNA)"/>
    <property type="evidence" value="ECO:0007669"/>
    <property type="project" value="TreeGrafter"/>
</dbReference>
<dbReference type="SMART" id="SM00025">
    <property type="entry name" value="Pumilio"/>
    <property type="match status" value="5"/>
</dbReference>
<dbReference type="EMBL" id="BPLQ01000958">
    <property type="protein sequence ID" value="GIX76674.1"/>
    <property type="molecule type" value="Genomic_DNA"/>
</dbReference>